<dbReference type="SUPFAM" id="SSF50249">
    <property type="entry name" value="Nucleic acid-binding proteins"/>
    <property type="match status" value="1"/>
</dbReference>
<comment type="subcellular location">
    <subcellularLocation>
        <location evidence="1">Cytoplasm</location>
    </subcellularLocation>
</comment>
<comment type="function">
    <text evidence="8">Translation factor that promotes translation elongation and termination, particularly upon ribosome stalling at specific amino acid sequence contexts. Binds between the exit (E) and peptidyl (P) site of the ribosome and promotes rescue of stalled ribosome: specifically required for efficient translation of polyproline-containing peptides as well as other motifs that stall the ribosome. Acts as ribosome quality control (RQC) cofactor by joining the RQC complex to facilitate peptidyl transfer during CAT tailing step.</text>
</comment>
<dbReference type="GO" id="GO:0045905">
    <property type="term" value="P:positive regulation of translational termination"/>
    <property type="evidence" value="ECO:0007669"/>
    <property type="project" value="UniProtKB-UniRule"/>
</dbReference>
<dbReference type="STRING" id="691883.A0A058Z4U1"/>
<evidence type="ECO:0000256" key="6">
    <source>
        <dbReference type="ARBA" id="ARBA00022917"/>
    </source>
</evidence>
<dbReference type="InterPro" id="IPR048670">
    <property type="entry name" value="IF5A-like_N"/>
</dbReference>
<keyword evidence="7 8" id="KW-0385">Hypusine</keyword>
<keyword evidence="3" id="KW-0963">Cytoplasm</keyword>
<dbReference type="SMART" id="SM01376">
    <property type="entry name" value="eIF-5a"/>
    <property type="match status" value="1"/>
</dbReference>
<dbReference type="GO" id="GO:0045901">
    <property type="term" value="P:positive regulation of translational elongation"/>
    <property type="evidence" value="ECO:0007669"/>
    <property type="project" value="UniProtKB-UniRule"/>
</dbReference>
<accession>A0A058Z4U1</accession>
<evidence type="ECO:0000256" key="4">
    <source>
        <dbReference type="ARBA" id="ARBA00022768"/>
    </source>
</evidence>
<dbReference type="GO" id="GO:0003723">
    <property type="term" value="F:RNA binding"/>
    <property type="evidence" value="ECO:0007669"/>
    <property type="project" value="UniProtKB-KW"/>
</dbReference>
<dbReference type="eggNOG" id="KOG3271">
    <property type="taxonomic scope" value="Eukaryota"/>
</dbReference>
<dbReference type="EMBL" id="KB932207">
    <property type="protein sequence ID" value="KCV68938.1"/>
    <property type="molecule type" value="Genomic_DNA"/>
</dbReference>
<dbReference type="Pfam" id="PF21485">
    <property type="entry name" value="IF5A-like_N"/>
    <property type="match status" value="1"/>
</dbReference>
<feature type="domain" description="Translation initiation factor 5A C-terminal" evidence="9">
    <location>
        <begin position="77"/>
        <end position="146"/>
    </location>
</feature>
<comment type="similarity">
    <text evidence="2 8">Belongs to the eIF-5A family.</text>
</comment>
<dbReference type="GO" id="GO:0043022">
    <property type="term" value="F:ribosome binding"/>
    <property type="evidence" value="ECO:0007669"/>
    <property type="project" value="UniProtKB-UniRule"/>
</dbReference>
<keyword evidence="11" id="KW-1185">Reference proteome</keyword>
<dbReference type="PANTHER" id="PTHR11673">
    <property type="entry name" value="TRANSLATION INITIATION FACTOR 5A FAMILY MEMBER"/>
    <property type="match status" value="1"/>
</dbReference>
<keyword evidence="4" id="KW-0251">Elongation factor</keyword>
<dbReference type="Gene3D" id="2.40.50.140">
    <property type="entry name" value="Nucleic acid-binding proteins"/>
    <property type="match status" value="1"/>
</dbReference>
<gene>
    <name evidence="10" type="ORF">H696_04357</name>
</gene>
<dbReference type="InterPro" id="IPR019769">
    <property type="entry name" value="Trans_elong_IF5A_hypusine_site"/>
</dbReference>
<dbReference type="Gene3D" id="2.30.30.30">
    <property type="match status" value="1"/>
</dbReference>
<dbReference type="InterPro" id="IPR008991">
    <property type="entry name" value="Translation_prot_SH3-like_sf"/>
</dbReference>
<dbReference type="SUPFAM" id="SSF50104">
    <property type="entry name" value="Translation proteins SH3-like domain"/>
    <property type="match status" value="1"/>
</dbReference>
<dbReference type="FunFam" id="2.30.30.30:FF:000007">
    <property type="entry name" value="Eukaryotic translation initiation factor 5A"/>
    <property type="match status" value="1"/>
</dbReference>
<dbReference type="RefSeq" id="XP_009496509.1">
    <property type="nucleotide sequence ID" value="XM_009498234.1"/>
</dbReference>
<dbReference type="CDD" id="cd04468">
    <property type="entry name" value="S1_eIF5A"/>
    <property type="match status" value="1"/>
</dbReference>
<dbReference type="FunFam" id="2.40.50.140:FF:000034">
    <property type="entry name" value="Eukaryotic translation initiation factor 5A"/>
    <property type="match status" value="1"/>
</dbReference>
<dbReference type="GO" id="GO:0005737">
    <property type="term" value="C:cytoplasm"/>
    <property type="evidence" value="ECO:0007669"/>
    <property type="project" value="UniProtKB-SubCell"/>
</dbReference>
<dbReference type="Proteomes" id="UP000030693">
    <property type="component" value="Unassembled WGS sequence"/>
</dbReference>
<dbReference type="PROSITE" id="PS00302">
    <property type="entry name" value="IF5A_HYPUSINE"/>
    <property type="match status" value="1"/>
</dbReference>
<keyword evidence="6 8" id="KW-0648">Protein biosynthesis</keyword>
<dbReference type="GO" id="GO:0003743">
    <property type="term" value="F:translation initiation factor activity"/>
    <property type="evidence" value="ECO:0007669"/>
    <property type="project" value="UniProtKB-KW"/>
</dbReference>
<proteinExistence type="inferred from homology"/>
<keyword evidence="10" id="KW-0396">Initiation factor</keyword>
<evidence type="ECO:0000256" key="8">
    <source>
        <dbReference type="RuleBase" id="RU362005"/>
    </source>
</evidence>
<organism evidence="10">
    <name type="scientific">Fonticula alba</name>
    <name type="common">Slime mold</name>
    <dbReference type="NCBI Taxonomy" id="691883"/>
    <lineage>
        <taxon>Eukaryota</taxon>
        <taxon>Rotosphaerida</taxon>
        <taxon>Fonticulaceae</taxon>
        <taxon>Fonticula</taxon>
    </lineage>
</organism>
<sequence length="149" mass="16566">MSSEGQASGLTYPVQCSALRKNGLVIIKDRPCKITDMSTHKTGKHGGAKVNMTAVDIFTGRKYEESAMSTMNMDVPFVTRTEYTLLDIADGYYHLINTDTNEEREDIKFTEDEVGLKIQEAFQGSDKNIVVTILKAMGEEAAISFKEEN</sequence>
<dbReference type="InterPro" id="IPR020189">
    <property type="entry name" value="IF5A_C"/>
</dbReference>
<evidence type="ECO:0000313" key="10">
    <source>
        <dbReference type="EMBL" id="KCV68938.1"/>
    </source>
</evidence>
<dbReference type="GO" id="GO:0003746">
    <property type="term" value="F:translation elongation factor activity"/>
    <property type="evidence" value="ECO:0007669"/>
    <property type="project" value="UniProtKB-UniRule"/>
</dbReference>
<dbReference type="InterPro" id="IPR014722">
    <property type="entry name" value="Rib_uL2_dom2"/>
</dbReference>
<dbReference type="OMA" id="KDDVRMP"/>
<dbReference type="GeneID" id="20529082"/>
<dbReference type="Pfam" id="PF01287">
    <property type="entry name" value="eIF-5a"/>
    <property type="match status" value="1"/>
</dbReference>
<evidence type="ECO:0000313" key="11">
    <source>
        <dbReference type="Proteomes" id="UP000030693"/>
    </source>
</evidence>
<comment type="PTM">
    <text evidence="8">eIF-5A seems to be the only eukaryotic protein to have a hypusine residue which is a post-translational modification of a lysine by the addition of a butylamino group.</text>
</comment>
<keyword evidence="5" id="KW-0694">RNA-binding</keyword>
<reference evidence="10" key="1">
    <citation type="submission" date="2013-04" db="EMBL/GenBank/DDBJ databases">
        <title>The Genome Sequence of Fonticula alba ATCC 38817.</title>
        <authorList>
            <consortium name="The Broad Institute Genomics Platform"/>
            <person name="Russ C."/>
            <person name="Cuomo C."/>
            <person name="Burger G."/>
            <person name="Gray M.W."/>
            <person name="Holland P.W.H."/>
            <person name="King N."/>
            <person name="Lang F.B.F."/>
            <person name="Roger A.J."/>
            <person name="Ruiz-Trillo I."/>
            <person name="Brown M."/>
            <person name="Walker B."/>
            <person name="Young S."/>
            <person name="Zeng Q."/>
            <person name="Gargeya S."/>
            <person name="Fitzgerald M."/>
            <person name="Haas B."/>
            <person name="Abouelleil A."/>
            <person name="Allen A.W."/>
            <person name="Alvarado L."/>
            <person name="Arachchi H.M."/>
            <person name="Berlin A.M."/>
            <person name="Chapman S.B."/>
            <person name="Gainer-Dewar J."/>
            <person name="Goldberg J."/>
            <person name="Griggs A."/>
            <person name="Gujja S."/>
            <person name="Hansen M."/>
            <person name="Howarth C."/>
            <person name="Imamovic A."/>
            <person name="Ireland A."/>
            <person name="Larimer J."/>
            <person name="McCowan C."/>
            <person name="Murphy C."/>
            <person name="Pearson M."/>
            <person name="Poon T.W."/>
            <person name="Priest M."/>
            <person name="Roberts A."/>
            <person name="Saif S."/>
            <person name="Shea T."/>
            <person name="Sisk P."/>
            <person name="Sykes S."/>
            <person name="Wortman J."/>
            <person name="Nusbaum C."/>
            <person name="Birren B."/>
        </authorList>
    </citation>
    <scope>NUCLEOTIDE SEQUENCE [LARGE SCALE GENOMIC DNA]</scope>
    <source>
        <strain evidence="10">ATCC 38817</strain>
    </source>
</reference>
<evidence type="ECO:0000259" key="9">
    <source>
        <dbReference type="SMART" id="SM01376"/>
    </source>
</evidence>
<name>A0A058Z4U1_FONAL</name>
<evidence type="ECO:0000256" key="2">
    <source>
        <dbReference type="ARBA" id="ARBA00006016"/>
    </source>
</evidence>
<evidence type="ECO:0000256" key="5">
    <source>
        <dbReference type="ARBA" id="ARBA00022884"/>
    </source>
</evidence>
<dbReference type="NCBIfam" id="TIGR00037">
    <property type="entry name" value="eIF_5A"/>
    <property type="match status" value="1"/>
</dbReference>
<dbReference type="AlphaFoldDB" id="A0A058Z4U1"/>
<evidence type="ECO:0000256" key="1">
    <source>
        <dbReference type="ARBA" id="ARBA00004496"/>
    </source>
</evidence>
<dbReference type="OrthoDB" id="9975114at2759"/>
<dbReference type="InterPro" id="IPR012340">
    <property type="entry name" value="NA-bd_OB-fold"/>
</dbReference>
<dbReference type="PIRSF" id="PIRSF003025">
    <property type="entry name" value="eIF5A"/>
    <property type="match status" value="1"/>
</dbReference>
<protein>
    <recommendedName>
        <fullName evidence="8">Eukaryotic translation initiation factor 5A</fullName>
        <shortName evidence="8">eIF-5A</shortName>
    </recommendedName>
</protein>
<evidence type="ECO:0000256" key="3">
    <source>
        <dbReference type="ARBA" id="ARBA00022490"/>
    </source>
</evidence>
<evidence type="ECO:0000256" key="7">
    <source>
        <dbReference type="ARBA" id="ARBA00023071"/>
    </source>
</evidence>
<dbReference type="InterPro" id="IPR001884">
    <property type="entry name" value="IF5A-like"/>
</dbReference>